<dbReference type="Proteomes" id="UP001283361">
    <property type="component" value="Unassembled WGS sequence"/>
</dbReference>
<organism evidence="2 3">
    <name type="scientific">Elysia crispata</name>
    <name type="common">lettuce slug</name>
    <dbReference type="NCBI Taxonomy" id="231223"/>
    <lineage>
        <taxon>Eukaryota</taxon>
        <taxon>Metazoa</taxon>
        <taxon>Spiralia</taxon>
        <taxon>Lophotrochozoa</taxon>
        <taxon>Mollusca</taxon>
        <taxon>Gastropoda</taxon>
        <taxon>Heterobranchia</taxon>
        <taxon>Euthyneura</taxon>
        <taxon>Panpulmonata</taxon>
        <taxon>Sacoglossa</taxon>
        <taxon>Placobranchoidea</taxon>
        <taxon>Plakobranchidae</taxon>
        <taxon>Elysia</taxon>
    </lineage>
</organism>
<protein>
    <submittedName>
        <fullName evidence="2">Uncharacterized protein</fullName>
    </submittedName>
</protein>
<keyword evidence="3" id="KW-1185">Reference proteome</keyword>
<reference evidence="2" key="1">
    <citation type="journal article" date="2023" name="G3 (Bethesda)">
        <title>A reference genome for the long-term kleptoplast-retaining sea slug Elysia crispata morphotype clarki.</title>
        <authorList>
            <person name="Eastman K.E."/>
            <person name="Pendleton A.L."/>
            <person name="Shaikh M.A."/>
            <person name="Suttiyut T."/>
            <person name="Ogas R."/>
            <person name="Tomko P."/>
            <person name="Gavelis G."/>
            <person name="Widhalm J.R."/>
            <person name="Wisecaver J.H."/>
        </authorList>
    </citation>
    <scope>NUCLEOTIDE SEQUENCE</scope>
    <source>
        <strain evidence="2">ECLA1</strain>
    </source>
</reference>
<evidence type="ECO:0000313" key="3">
    <source>
        <dbReference type="Proteomes" id="UP001283361"/>
    </source>
</evidence>
<evidence type="ECO:0000256" key="1">
    <source>
        <dbReference type="SAM" id="MobiDB-lite"/>
    </source>
</evidence>
<accession>A0AAE1AD06</accession>
<feature type="region of interest" description="Disordered" evidence="1">
    <location>
        <begin position="84"/>
        <end position="107"/>
    </location>
</feature>
<comment type="caution">
    <text evidence="2">The sequence shown here is derived from an EMBL/GenBank/DDBJ whole genome shotgun (WGS) entry which is preliminary data.</text>
</comment>
<sequence length="107" mass="11732">MEAIREAQVQRSKGAELVAHTVHSKRGPGFISGRASGDSPVFYLTCPTPSLEENLRHLLSCESSLLQSIVDGEPFGSTMANLADDKLHTSHRKLRRGDPGLSQTYRQ</sequence>
<dbReference type="AlphaFoldDB" id="A0AAE1AD06"/>
<gene>
    <name evidence="2" type="ORF">RRG08_000309</name>
</gene>
<proteinExistence type="predicted"/>
<evidence type="ECO:0000313" key="2">
    <source>
        <dbReference type="EMBL" id="KAK3785574.1"/>
    </source>
</evidence>
<dbReference type="EMBL" id="JAWDGP010002111">
    <property type="protein sequence ID" value="KAK3785574.1"/>
    <property type="molecule type" value="Genomic_DNA"/>
</dbReference>
<name>A0AAE1AD06_9GAST</name>